<organism evidence="4 5">
    <name type="scientific">Dokdonia pacifica</name>
    <dbReference type="NCBI Taxonomy" id="1627892"/>
    <lineage>
        <taxon>Bacteria</taxon>
        <taxon>Pseudomonadati</taxon>
        <taxon>Bacteroidota</taxon>
        <taxon>Flavobacteriia</taxon>
        <taxon>Flavobacteriales</taxon>
        <taxon>Flavobacteriaceae</taxon>
        <taxon>Dokdonia</taxon>
    </lineage>
</organism>
<keyword evidence="2" id="KW-0472">Membrane</keyword>
<feature type="transmembrane region" description="Helical" evidence="2">
    <location>
        <begin position="12"/>
        <end position="44"/>
    </location>
</feature>
<keyword evidence="2" id="KW-1133">Transmembrane helix</keyword>
<dbReference type="PANTHER" id="PTHR30576">
    <property type="entry name" value="COLANIC BIOSYNTHESIS UDP-GLUCOSE LIPID CARRIER TRANSFERASE"/>
    <property type="match status" value="1"/>
</dbReference>
<reference evidence="4 5" key="1">
    <citation type="submission" date="2017-06" db="EMBL/GenBank/DDBJ databases">
        <authorList>
            <person name="Kim H.J."/>
            <person name="Triplett B.A."/>
        </authorList>
    </citation>
    <scope>NUCLEOTIDE SEQUENCE [LARGE SCALE GENOMIC DNA]</scope>
    <source>
        <strain evidence="4 5">DSM 25597</strain>
    </source>
</reference>
<protein>
    <submittedName>
        <fullName evidence="4">Sugar transferase involved in LPS biosynthesis (Colanic, teichoic acid)</fullName>
    </submittedName>
</protein>
<name>A0A238YN84_9FLAO</name>
<dbReference type="PANTHER" id="PTHR30576:SF8">
    <property type="entry name" value="UNDECAPRENYL-PHOSPHATE GALACTOSE PHOSPHOTRANSFERASE"/>
    <property type="match status" value="1"/>
</dbReference>
<keyword evidence="4" id="KW-0808">Transferase</keyword>
<dbReference type="EMBL" id="FZNY01000002">
    <property type="protein sequence ID" value="SNR71889.1"/>
    <property type="molecule type" value="Genomic_DNA"/>
</dbReference>
<keyword evidence="2" id="KW-0812">Transmembrane</keyword>
<dbReference type="GO" id="GO:0016780">
    <property type="term" value="F:phosphotransferase activity, for other substituted phosphate groups"/>
    <property type="evidence" value="ECO:0007669"/>
    <property type="project" value="TreeGrafter"/>
</dbReference>
<dbReference type="RefSeq" id="WP_089370947.1">
    <property type="nucleotide sequence ID" value="NZ_BMEP01000001.1"/>
</dbReference>
<evidence type="ECO:0000259" key="3">
    <source>
        <dbReference type="Pfam" id="PF02397"/>
    </source>
</evidence>
<comment type="similarity">
    <text evidence="1">Belongs to the bacterial sugar transferase family.</text>
</comment>
<evidence type="ECO:0000313" key="5">
    <source>
        <dbReference type="Proteomes" id="UP000198379"/>
    </source>
</evidence>
<dbReference type="Proteomes" id="UP000198379">
    <property type="component" value="Unassembled WGS sequence"/>
</dbReference>
<dbReference type="OrthoDB" id="9808602at2"/>
<dbReference type="Pfam" id="PF02397">
    <property type="entry name" value="Bac_transf"/>
    <property type="match status" value="1"/>
</dbReference>
<feature type="domain" description="Bacterial sugar transferase" evidence="3">
    <location>
        <begin position="7"/>
        <end position="181"/>
    </location>
</feature>
<gene>
    <name evidence="4" type="ORF">SAMN06265376_102172</name>
</gene>
<dbReference type="AlphaFoldDB" id="A0A238YN84"/>
<dbReference type="InterPro" id="IPR003362">
    <property type="entry name" value="Bact_transf"/>
</dbReference>
<keyword evidence="5" id="KW-1185">Reference proteome</keyword>
<evidence type="ECO:0000256" key="1">
    <source>
        <dbReference type="ARBA" id="ARBA00006464"/>
    </source>
</evidence>
<accession>A0A238YN84</accession>
<evidence type="ECO:0000313" key="4">
    <source>
        <dbReference type="EMBL" id="SNR71889.1"/>
    </source>
</evidence>
<evidence type="ECO:0000256" key="2">
    <source>
        <dbReference type="SAM" id="Phobius"/>
    </source>
</evidence>
<sequence>MYPNFFKPLLDIVTAIIVLLLVSPILIFSIIGLSIVNFGTPFFVQKRPGKNGRIFNIIKLKTMTDERDADGNLLSDADRLTVIGRIIRKMSLDEIPQLFNVIKGEMSIVGPRPLLPSYLELYSKEQARRHHVKPGITGWAQVNGRNLISWERKFELDVWYVDNQTFLLDIKILMLTVKKVFLREGINSSGQATTESFKG</sequence>
<proteinExistence type="inferred from homology"/>